<keyword evidence="2" id="KW-1185">Reference proteome</keyword>
<comment type="caution">
    <text evidence="1">The sequence shown here is derived from an EMBL/GenBank/DDBJ whole genome shotgun (WGS) entry which is preliminary data.</text>
</comment>
<reference evidence="2" key="1">
    <citation type="journal article" date="2021" name="ISME J.">
        <title>Evolutionary origin and ecological implication of a unique nif island in free-living Bradyrhizobium lineages.</title>
        <authorList>
            <person name="Tao J."/>
        </authorList>
    </citation>
    <scope>NUCLEOTIDE SEQUENCE [LARGE SCALE GENOMIC DNA]</scope>
    <source>
        <strain evidence="2">SZCCT0094</strain>
    </source>
</reference>
<dbReference type="InterPro" id="IPR018733">
    <property type="entry name" value="DUF2274"/>
</dbReference>
<proteinExistence type="predicted"/>
<name>A0ABS5GHJ2_9BRAD</name>
<accession>A0ABS5GHJ2</accession>
<organism evidence="1 2">
    <name type="scientific">Bradyrhizobium denitrificans</name>
    <dbReference type="NCBI Taxonomy" id="2734912"/>
    <lineage>
        <taxon>Bacteria</taxon>
        <taxon>Pseudomonadati</taxon>
        <taxon>Pseudomonadota</taxon>
        <taxon>Alphaproteobacteria</taxon>
        <taxon>Hyphomicrobiales</taxon>
        <taxon>Nitrobacteraceae</taxon>
        <taxon>Bradyrhizobium</taxon>
    </lineage>
</organism>
<protein>
    <submittedName>
        <fullName evidence="1">DUF2274 domain-containing protein</fullName>
    </submittedName>
</protein>
<evidence type="ECO:0000313" key="1">
    <source>
        <dbReference type="EMBL" id="MBR1140792.1"/>
    </source>
</evidence>
<dbReference type="Proteomes" id="UP001314635">
    <property type="component" value="Unassembled WGS sequence"/>
</dbReference>
<gene>
    <name evidence="1" type="ORF">JQ619_34090</name>
</gene>
<evidence type="ECO:0000313" key="2">
    <source>
        <dbReference type="Proteomes" id="UP001314635"/>
    </source>
</evidence>
<sequence length="79" mass="9020">MKLKIAALPDDKPVKLTLELPAAIHRDLRTYAELIEPDAGQHAESQARLIIVMVKRFMESDRVFTKAKKGRAQDRPPKR</sequence>
<dbReference type="RefSeq" id="WP_172241793.1">
    <property type="nucleotide sequence ID" value="NZ_JABFDP010000034.1"/>
</dbReference>
<dbReference type="Pfam" id="PF10038">
    <property type="entry name" value="DUF2274"/>
    <property type="match status" value="1"/>
</dbReference>
<dbReference type="EMBL" id="JAFCLK010000048">
    <property type="protein sequence ID" value="MBR1140792.1"/>
    <property type="molecule type" value="Genomic_DNA"/>
</dbReference>